<keyword evidence="1" id="KW-0472">Membrane</keyword>
<dbReference type="OrthoDB" id="122149at2759"/>
<feature type="transmembrane region" description="Helical" evidence="1">
    <location>
        <begin position="191"/>
        <end position="214"/>
    </location>
</feature>
<feature type="transmembrane region" description="Helical" evidence="1">
    <location>
        <begin position="159"/>
        <end position="179"/>
    </location>
</feature>
<keyword evidence="1" id="KW-0812">Transmembrane</keyword>
<reference evidence="2 3" key="2">
    <citation type="submission" date="2013-11" db="EMBL/GenBank/DDBJ databases">
        <title>The Genome Sequence of Phytophthora parasitica INRA-310.</title>
        <authorList>
            <consortium name="The Broad Institute Genomics Platform"/>
            <person name="Russ C."/>
            <person name="Tyler B."/>
            <person name="Panabieres F."/>
            <person name="Shan W."/>
            <person name="Tripathy S."/>
            <person name="Grunwald N."/>
            <person name="Machado M."/>
            <person name="Johnson C.S."/>
            <person name="Arredondo F."/>
            <person name="Hong C."/>
            <person name="Coffey M."/>
            <person name="Young S.K."/>
            <person name="Zeng Q."/>
            <person name="Gargeya S."/>
            <person name="Fitzgerald M."/>
            <person name="Abouelleil A."/>
            <person name="Alvarado L."/>
            <person name="Chapman S.B."/>
            <person name="Gainer-Dewar J."/>
            <person name="Goldberg J."/>
            <person name="Griggs A."/>
            <person name="Gujja S."/>
            <person name="Hansen M."/>
            <person name="Howarth C."/>
            <person name="Imamovic A."/>
            <person name="Ireland A."/>
            <person name="Larimer J."/>
            <person name="McCowan C."/>
            <person name="Murphy C."/>
            <person name="Pearson M."/>
            <person name="Poon T.W."/>
            <person name="Priest M."/>
            <person name="Roberts A."/>
            <person name="Saif S."/>
            <person name="Shea T."/>
            <person name="Sykes S."/>
            <person name="Wortman J."/>
            <person name="Nusbaum C."/>
            <person name="Birren B."/>
        </authorList>
    </citation>
    <scope>NUCLEOTIDE SEQUENCE [LARGE SCALE GENOMIC DNA]</scope>
    <source>
        <strain evidence="2 3">INRA-310</strain>
    </source>
</reference>
<organism evidence="2 3">
    <name type="scientific">Phytophthora nicotianae (strain INRA-310)</name>
    <name type="common">Phytophthora parasitica</name>
    <dbReference type="NCBI Taxonomy" id="761204"/>
    <lineage>
        <taxon>Eukaryota</taxon>
        <taxon>Sar</taxon>
        <taxon>Stramenopiles</taxon>
        <taxon>Oomycota</taxon>
        <taxon>Peronosporomycetes</taxon>
        <taxon>Peronosporales</taxon>
        <taxon>Peronosporaceae</taxon>
        <taxon>Phytophthora</taxon>
    </lineage>
</organism>
<dbReference type="VEuPathDB" id="FungiDB:PPTG_05733"/>
<accession>W2QTM0</accession>
<dbReference type="Proteomes" id="UP000018817">
    <property type="component" value="Unassembled WGS sequence"/>
</dbReference>
<reference evidence="3" key="1">
    <citation type="submission" date="2011-12" db="EMBL/GenBank/DDBJ databases">
        <authorList>
            <consortium name="The Broad Institute Genome Sequencing Platform"/>
            <person name="Russ C."/>
            <person name="Tyler B."/>
            <person name="Panabieres F."/>
            <person name="Shan W."/>
            <person name="Tripathy S."/>
            <person name="Grunwald N."/>
            <person name="Machado M."/>
            <person name="Young S.K."/>
            <person name="Zeng Q."/>
            <person name="Gargeya S."/>
            <person name="Fitzgerald M."/>
            <person name="Haas B."/>
            <person name="Abouelleil A."/>
            <person name="Alvarado L."/>
            <person name="Arachchi H.M."/>
            <person name="Berlin A."/>
            <person name="Chapman S.B."/>
            <person name="Gearin G."/>
            <person name="Goldberg J."/>
            <person name="Griggs A."/>
            <person name="Gujja S."/>
            <person name="Hansen M."/>
            <person name="Heiman D."/>
            <person name="Howarth C."/>
            <person name="Larimer J."/>
            <person name="Lui A."/>
            <person name="MacDonald P.J.P."/>
            <person name="McCowen C."/>
            <person name="Montmayeur A."/>
            <person name="Murphy C."/>
            <person name="Neiman D."/>
            <person name="Pearson M."/>
            <person name="Priest M."/>
            <person name="Roberts A."/>
            <person name="Saif S."/>
            <person name="Shea T."/>
            <person name="Sisk P."/>
            <person name="Stolte C."/>
            <person name="Sykes S."/>
            <person name="Wortman J."/>
            <person name="Nusbaum C."/>
            <person name="Birren B."/>
        </authorList>
    </citation>
    <scope>NUCLEOTIDE SEQUENCE [LARGE SCALE GENOMIC DNA]</scope>
    <source>
        <strain evidence="3">INRA-310</strain>
    </source>
</reference>
<gene>
    <name evidence="2" type="ORF">PPTG_05733</name>
</gene>
<evidence type="ECO:0000313" key="2">
    <source>
        <dbReference type="EMBL" id="ETN16547.1"/>
    </source>
</evidence>
<evidence type="ECO:0000256" key="1">
    <source>
        <dbReference type="SAM" id="Phobius"/>
    </source>
</evidence>
<dbReference type="InterPro" id="IPR032675">
    <property type="entry name" value="LRR_dom_sf"/>
</dbReference>
<dbReference type="GeneID" id="20175758"/>
<evidence type="ECO:0000313" key="3">
    <source>
        <dbReference type="Proteomes" id="UP000018817"/>
    </source>
</evidence>
<name>W2QTM0_PHYN3</name>
<proteinExistence type="predicted"/>
<dbReference type="AlphaFoldDB" id="W2QTM0"/>
<keyword evidence="1" id="KW-1133">Transmembrane helix</keyword>
<protein>
    <submittedName>
        <fullName evidence="2">Uncharacterized protein</fullName>
    </submittedName>
</protein>
<dbReference type="STRING" id="761204.W2QTM0"/>
<dbReference type="EMBL" id="KI669568">
    <property type="protein sequence ID" value="ETN16547.1"/>
    <property type="molecule type" value="Genomic_DNA"/>
</dbReference>
<dbReference type="OMA" id="RVNPSYF"/>
<dbReference type="Gene3D" id="3.80.10.10">
    <property type="entry name" value="Ribonuclease Inhibitor"/>
    <property type="match status" value="1"/>
</dbReference>
<sequence length="642" mass="72772">MAYALFYWWLNDTQIWPYLVFYRVGMPPEYYDIIATVHMIMSSIHGSCIVLMAASSVWLRKLVFTPWGDWRESKILKKSTGTMQILEINTKNANRANSELLKWISKLSAQIISRHGILGVNGQYFHVIAIFREFIETALQTIQAYRMSSLLPNALLNRFYVVGIVLNCWSPVVIHAFLFRRDEARKRFASLASDSMLDLFSCMGVTFIIVLNYVGQYTPETADFGLYPWYNDEWAAKALNEFQMVLVVSWSDLATRVLFSLGLLMAITNMKELLYPIPRHGNRVVGFKEAVLDSPSKTKVLSLHIQASVQPSLQQCTLQVRPWAVKRPYCFLISLDCHRLQISGQLEEIDIKWREFDGSTVVMMVIKHCPLVDIPDTFNEFHQLISVKVYNSTIVEWRESAAITNTNHPAFLSLMLVRTNMTNGELPAGFQSSDPPLNLYDYEFCITNLREVPDNLDVKWRAGSIVIIEYSQLQTVPQTLLRVNPSYFSLTGNPISELPPEIFEIEGLTDLGIGDTNIRELPHNVTQLSSTLTSIYVEGTSISYFWSWTDEILGRVSIRDIPRVIYAGNTVYCGDLEKILTKSANSFSAVANPDFSSRLMNPPEAGLEGNIWSFVDCNPAVSGLSGPLYPLAAEDNQNVLHS</sequence>
<dbReference type="RefSeq" id="XP_008897698.1">
    <property type="nucleotide sequence ID" value="XM_008899450.1"/>
</dbReference>
<dbReference type="SUPFAM" id="SSF52058">
    <property type="entry name" value="L domain-like"/>
    <property type="match status" value="1"/>
</dbReference>